<name>A0A0Q9Y8W3_9GAMM</name>
<gene>
    <name evidence="2" type="ORF">CC99x_002540</name>
    <name evidence="1" type="ORF">CC99x_02498</name>
</gene>
<dbReference type="EMBL" id="LKHV01000022">
    <property type="protein sequence ID" value="KRG17247.1"/>
    <property type="molecule type" value="Genomic_DNA"/>
</dbReference>
<comment type="caution">
    <text evidence="1">The sequence shown here is derived from an EMBL/GenBank/DDBJ whole genome shotgun (WGS) entry which is preliminary data.</text>
</comment>
<proteinExistence type="predicted"/>
<evidence type="ECO:0000313" key="2">
    <source>
        <dbReference type="EMBL" id="MCS5707777.1"/>
    </source>
</evidence>
<dbReference type="RefSeq" id="WP_200953515.1">
    <property type="nucleotide sequence ID" value="NZ_LKHV02000001.1"/>
</dbReference>
<dbReference type="EMBL" id="LKHV02000001">
    <property type="protein sequence ID" value="MCS5707777.1"/>
    <property type="molecule type" value="Genomic_DNA"/>
</dbReference>
<accession>A0A0Q9Y8W3</accession>
<reference evidence="1" key="1">
    <citation type="submission" date="2015-09" db="EMBL/GenBank/DDBJ databases">
        <title>Draft Genome Sequences of Two Novel Amoeba-resistant Intranuclear Bacteria, Candidatus Berkiella cookevillensis and Candidatus Berkiella aquae.</title>
        <authorList>
            <person name="Mehari Y.T."/>
            <person name="Arivett B.A."/>
            <person name="Farone A.L."/>
            <person name="Gunderson J.H."/>
            <person name="Farone M.B."/>
        </authorList>
    </citation>
    <scope>NUCLEOTIDE SEQUENCE [LARGE SCALE GENOMIC DNA]</scope>
    <source>
        <strain evidence="1">CC99</strain>
    </source>
</reference>
<dbReference type="AlphaFoldDB" id="A0A0Q9Y8W3"/>
<evidence type="ECO:0000313" key="1">
    <source>
        <dbReference type="EMBL" id="KRG17247.1"/>
    </source>
</evidence>
<organism evidence="1">
    <name type="scientific">Candidatus Berkiella cookevillensis</name>
    <dbReference type="NCBI Taxonomy" id="437022"/>
    <lineage>
        <taxon>Bacteria</taxon>
        <taxon>Pseudomonadati</taxon>
        <taxon>Pseudomonadota</taxon>
        <taxon>Gammaproteobacteria</taxon>
        <taxon>Candidatus Berkiellales</taxon>
        <taxon>Candidatus Berkiellaceae</taxon>
        <taxon>Candidatus Berkiella</taxon>
    </lineage>
</organism>
<evidence type="ECO:0000313" key="3">
    <source>
        <dbReference type="Proteomes" id="UP000051494"/>
    </source>
</evidence>
<reference evidence="2" key="3">
    <citation type="submission" date="2021-06" db="EMBL/GenBank/DDBJ databases">
        <title>Genomic Description and Analysis of Intracellular Bacteria, Candidatus Berkiella cookevillensis and Candidatus Berkiella aquae.</title>
        <authorList>
            <person name="Kidane D.T."/>
            <person name="Mehari Y.T."/>
            <person name="Rice F.C."/>
            <person name="Arivett B.A."/>
            <person name="Farone A.L."/>
            <person name="Berk S.G."/>
            <person name="Farone M.B."/>
        </authorList>
    </citation>
    <scope>NUCLEOTIDE SEQUENCE</scope>
    <source>
        <strain evidence="2">CC99</strain>
    </source>
</reference>
<sequence>MKMHKVLISMPEDVYVRMRASIPERQRSKVFTRLIESELAKQEEAIYQAALALEKDAAALIEVMEINKAFANDGLENDVFDESVFQEQDPNAKSRG</sequence>
<protein>
    <submittedName>
        <fullName evidence="1">Uncharacterized protein</fullName>
    </submittedName>
</protein>
<reference evidence="2" key="2">
    <citation type="journal article" date="2016" name="Genome Announc.">
        <title>Draft Genome Sequences of Two Novel Amoeba-Resistant Intranuclear Bacteria, 'Candidatus Berkiella cookevillensis' and 'Candidatus Berkiella aquae'.</title>
        <authorList>
            <person name="Mehari Y.T."/>
            <person name="Arivett B.A."/>
            <person name="Farone A.L."/>
            <person name="Gunderson J.H."/>
            <person name="Farone M.B."/>
        </authorList>
    </citation>
    <scope>NUCLEOTIDE SEQUENCE</scope>
    <source>
        <strain evidence="2">CC99</strain>
    </source>
</reference>
<keyword evidence="3" id="KW-1185">Reference proteome</keyword>
<dbReference type="Proteomes" id="UP000051494">
    <property type="component" value="Unassembled WGS sequence"/>
</dbReference>
<dbReference type="STRING" id="437022.CC99x_02498"/>